<comment type="caution">
    <text evidence="1">The sequence shown here is derived from an EMBL/GenBank/DDBJ whole genome shotgun (WGS) entry which is preliminary data.</text>
</comment>
<reference evidence="1" key="1">
    <citation type="submission" date="2023-04" db="EMBL/GenBank/DDBJ databases">
        <title>A chromosome-level genome assembly of the parasitoid wasp Eretmocerus hayati.</title>
        <authorList>
            <person name="Zhong Y."/>
            <person name="Liu S."/>
            <person name="Liu Y."/>
        </authorList>
    </citation>
    <scope>NUCLEOTIDE SEQUENCE</scope>
    <source>
        <strain evidence="1">ZJU_SS_LIU_2023</strain>
    </source>
</reference>
<proteinExistence type="predicted"/>
<accession>A0ACC2NIJ4</accession>
<gene>
    <name evidence="1" type="ORF">QAD02_002208</name>
</gene>
<evidence type="ECO:0000313" key="2">
    <source>
        <dbReference type="Proteomes" id="UP001239111"/>
    </source>
</evidence>
<name>A0ACC2NIJ4_9HYME</name>
<keyword evidence="2" id="KW-1185">Reference proteome</keyword>
<protein>
    <submittedName>
        <fullName evidence="1">Uncharacterized protein</fullName>
    </submittedName>
</protein>
<sequence length="393" mass="44887">MYRLYVEAAKKEGQKYVNQHTYNDIFAKDFNISFFKPKKDACDTCTSYTNSTAQQKIEMQSDYDLHHKNKTISRQLKIADVAAATKDKTVCTACFDYQKILATPKTENSCLYYKRKLSVMNFTIYDCGQKKGYCFCYDENEANRGSNEVSSCLVHSAGLKVKEGITEFHLYCDNCSGQNKNKGVLAAIAYAATLSNVVFILTFLEPGHTQNEADSVNASIERHAAMRQIFIPEDWYTIIRDAKVTGYPYEVITVTHTDIHNFKKLAKGLNWNAKQDKIMKDGTVKKLSRQIRISQIKQFSVGSGEKYHAKYRTSFDEEFSTLILRTRENHVNIEKYVLLRAYESLQGVTEVKKKDLMILCANNIIPPMHHAFYNALPTVLTKSVDDSEEVELS</sequence>
<organism evidence="1 2">
    <name type="scientific">Eretmocerus hayati</name>
    <dbReference type="NCBI Taxonomy" id="131215"/>
    <lineage>
        <taxon>Eukaryota</taxon>
        <taxon>Metazoa</taxon>
        <taxon>Ecdysozoa</taxon>
        <taxon>Arthropoda</taxon>
        <taxon>Hexapoda</taxon>
        <taxon>Insecta</taxon>
        <taxon>Pterygota</taxon>
        <taxon>Neoptera</taxon>
        <taxon>Endopterygota</taxon>
        <taxon>Hymenoptera</taxon>
        <taxon>Apocrita</taxon>
        <taxon>Proctotrupomorpha</taxon>
        <taxon>Chalcidoidea</taxon>
        <taxon>Aphelinidae</taxon>
        <taxon>Aphelininae</taxon>
        <taxon>Eretmocerus</taxon>
    </lineage>
</organism>
<dbReference type="EMBL" id="CM056743">
    <property type="protein sequence ID" value="KAJ8670949.1"/>
    <property type="molecule type" value="Genomic_DNA"/>
</dbReference>
<evidence type="ECO:0000313" key="1">
    <source>
        <dbReference type="EMBL" id="KAJ8670949.1"/>
    </source>
</evidence>
<dbReference type="Proteomes" id="UP001239111">
    <property type="component" value="Chromosome 3"/>
</dbReference>